<dbReference type="InterPro" id="IPR036388">
    <property type="entry name" value="WH-like_DNA-bd_sf"/>
</dbReference>
<organism evidence="3 4">
    <name type="scientific">Promicromonospora citrea</name>
    <dbReference type="NCBI Taxonomy" id="43677"/>
    <lineage>
        <taxon>Bacteria</taxon>
        <taxon>Bacillati</taxon>
        <taxon>Actinomycetota</taxon>
        <taxon>Actinomycetes</taxon>
        <taxon>Micrococcales</taxon>
        <taxon>Promicromonosporaceae</taxon>
        <taxon>Promicromonospora</taxon>
    </lineage>
</organism>
<comment type="caution">
    <text evidence="3">The sequence shown here is derived from an EMBL/GenBank/DDBJ whole genome shotgun (WGS) entry which is preliminary data.</text>
</comment>
<protein>
    <recommendedName>
        <fullName evidence="2">Helix-turn-helix domain-containing protein</fullName>
    </recommendedName>
</protein>
<dbReference type="Gene3D" id="1.10.10.10">
    <property type="entry name" value="Winged helix-like DNA-binding domain superfamily/Winged helix DNA-binding domain"/>
    <property type="match status" value="1"/>
</dbReference>
<keyword evidence="4" id="KW-1185">Reference proteome</keyword>
<dbReference type="AlphaFoldDB" id="A0A8H9L290"/>
<proteinExistence type="predicted"/>
<dbReference type="InterPro" id="IPR009061">
    <property type="entry name" value="DNA-bd_dom_put_sf"/>
</dbReference>
<dbReference type="EMBL" id="BMPT01000004">
    <property type="protein sequence ID" value="GGM18207.1"/>
    <property type="molecule type" value="Genomic_DNA"/>
</dbReference>
<evidence type="ECO:0000259" key="2">
    <source>
        <dbReference type="Pfam" id="PF12728"/>
    </source>
</evidence>
<dbReference type="Proteomes" id="UP000655589">
    <property type="component" value="Unassembled WGS sequence"/>
</dbReference>
<evidence type="ECO:0000313" key="4">
    <source>
        <dbReference type="Proteomes" id="UP000655589"/>
    </source>
</evidence>
<dbReference type="Pfam" id="PF12728">
    <property type="entry name" value="HTH_17"/>
    <property type="match status" value="1"/>
</dbReference>
<sequence>MTMTRFVTRLGCRPLATIAHGGPRGQGRQAHLGGMSTTHSPEGPMDRSAPLWTLDELCAFLRTTPATVHTWRKSGRGPRAYRVGRHLLFAELDVRAWLAERADRMDDAGHADADGSGW</sequence>
<dbReference type="InterPro" id="IPR041657">
    <property type="entry name" value="HTH_17"/>
</dbReference>
<dbReference type="SUPFAM" id="SSF46955">
    <property type="entry name" value="Putative DNA-binding domain"/>
    <property type="match status" value="1"/>
</dbReference>
<evidence type="ECO:0000313" key="3">
    <source>
        <dbReference type="EMBL" id="GGM18207.1"/>
    </source>
</evidence>
<reference evidence="3" key="2">
    <citation type="submission" date="2020-09" db="EMBL/GenBank/DDBJ databases">
        <authorList>
            <person name="Sun Q."/>
            <person name="Ohkuma M."/>
        </authorList>
    </citation>
    <scope>NUCLEOTIDE SEQUENCE</scope>
    <source>
        <strain evidence="3">JCM 3051</strain>
    </source>
</reference>
<evidence type="ECO:0000256" key="1">
    <source>
        <dbReference type="SAM" id="MobiDB-lite"/>
    </source>
</evidence>
<name>A0A8H9L290_9MICO</name>
<feature type="region of interest" description="Disordered" evidence="1">
    <location>
        <begin position="20"/>
        <end position="45"/>
    </location>
</feature>
<accession>A0A8H9L290</accession>
<feature type="domain" description="Helix-turn-helix" evidence="2">
    <location>
        <begin position="53"/>
        <end position="101"/>
    </location>
</feature>
<gene>
    <name evidence="3" type="ORF">GCM10010102_12300</name>
</gene>
<reference evidence="3" key="1">
    <citation type="journal article" date="2014" name="Int. J. Syst. Evol. Microbiol.">
        <title>Complete genome sequence of Corynebacterium casei LMG S-19264T (=DSM 44701T), isolated from a smear-ripened cheese.</title>
        <authorList>
            <consortium name="US DOE Joint Genome Institute (JGI-PGF)"/>
            <person name="Walter F."/>
            <person name="Albersmeier A."/>
            <person name="Kalinowski J."/>
            <person name="Ruckert C."/>
        </authorList>
    </citation>
    <scope>NUCLEOTIDE SEQUENCE</scope>
    <source>
        <strain evidence="3">JCM 3051</strain>
    </source>
</reference>